<evidence type="ECO:0000313" key="1">
    <source>
        <dbReference type="EMBL" id="KAF0933858.1"/>
    </source>
</evidence>
<evidence type="ECO:0000313" key="2">
    <source>
        <dbReference type="Proteomes" id="UP000479710"/>
    </source>
</evidence>
<dbReference type="OrthoDB" id="680632at2759"/>
<feature type="non-terminal residue" evidence="1">
    <location>
        <position position="1"/>
    </location>
</feature>
<name>A0A6G1FAA4_9ORYZ</name>
<protein>
    <submittedName>
        <fullName evidence="1">Uncharacterized protein</fullName>
    </submittedName>
</protein>
<keyword evidence="2" id="KW-1185">Reference proteome</keyword>
<reference evidence="1 2" key="1">
    <citation type="submission" date="2019-11" db="EMBL/GenBank/DDBJ databases">
        <title>Whole genome sequence of Oryza granulata.</title>
        <authorList>
            <person name="Li W."/>
        </authorList>
    </citation>
    <scope>NUCLEOTIDE SEQUENCE [LARGE SCALE GENOMIC DNA]</scope>
    <source>
        <strain evidence="2">cv. Menghai</strain>
        <tissue evidence="1">Leaf</tissue>
    </source>
</reference>
<dbReference type="PANTHER" id="PTHR48170:SF1">
    <property type="entry name" value="ZINC FINGER GRF-TYPE DOMAIN-CONTAINING PROTEIN"/>
    <property type="match status" value="1"/>
</dbReference>
<dbReference type="Proteomes" id="UP000479710">
    <property type="component" value="Unassembled WGS sequence"/>
</dbReference>
<dbReference type="AlphaFoldDB" id="A0A6G1FAA4"/>
<sequence>GLMIIQSIFPIRSILEGIHTPERWFLLSRNISLKVAIDAFGMFSRQRPPISVPPPMCWYGDDCKVTISEKDHTYQQRYWTCTNYAYSSEKPKPQGKSKKLVE</sequence>
<organism evidence="1 2">
    <name type="scientific">Oryza meyeriana var. granulata</name>
    <dbReference type="NCBI Taxonomy" id="110450"/>
    <lineage>
        <taxon>Eukaryota</taxon>
        <taxon>Viridiplantae</taxon>
        <taxon>Streptophyta</taxon>
        <taxon>Embryophyta</taxon>
        <taxon>Tracheophyta</taxon>
        <taxon>Spermatophyta</taxon>
        <taxon>Magnoliopsida</taxon>
        <taxon>Liliopsida</taxon>
        <taxon>Poales</taxon>
        <taxon>Poaceae</taxon>
        <taxon>BOP clade</taxon>
        <taxon>Oryzoideae</taxon>
        <taxon>Oryzeae</taxon>
        <taxon>Oryzinae</taxon>
        <taxon>Oryza</taxon>
        <taxon>Oryza meyeriana</taxon>
    </lineage>
</organism>
<feature type="non-terminal residue" evidence="1">
    <location>
        <position position="102"/>
    </location>
</feature>
<proteinExistence type="predicted"/>
<gene>
    <name evidence="1" type="ORF">E2562_019307</name>
</gene>
<accession>A0A6G1FAA4</accession>
<comment type="caution">
    <text evidence="1">The sequence shown here is derived from an EMBL/GenBank/DDBJ whole genome shotgun (WGS) entry which is preliminary data.</text>
</comment>
<dbReference type="PANTHER" id="PTHR48170">
    <property type="entry name" value="ZINC FINGER GRF-TYPE DOMAIN-CONTAINING PROTEIN"/>
    <property type="match status" value="1"/>
</dbReference>
<dbReference type="EMBL" id="SPHZ02000001">
    <property type="protein sequence ID" value="KAF0933858.1"/>
    <property type="molecule type" value="Genomic_DNA"/>
</dbReference>